<keyword evidence="2" id="KW-0472">Membrane</keyword>
<evidence type="ECO:0000313" key="3">
    <source>
        <dbReference type="EMBL" id="WCO66523.1"/>
    </source>
</evidence>
<keyword evidence="2" id="KW-0812">Transmembrane</keyword>
<organism evidence="3 4">
    <name type="scientific">Iamia majanohamensis</name>
    <dbReference type="NCBI Taxonomy" id="467976"/>
    <lineage>
        <taxon>Bacteria</taxon>
        <taxon>Bacillati</taxon>
        <taxon>Actinomycetota</taxon>
        <taxon>Acidimicrobiia</taxon>
        <taxon>Acidimicrobiales</taxon>
        <taxon>Iamiaceae</taxon>
        <taxon>Iamia</taxon>
    </lineage>
</organism>
<gene>
    <name evidence="3" type="ORF">PO878_18660</name>
</gene>
<dbReference type="KEGG" id="ima:PO878_18660"/>
<feature type="compositionally biased region" description="Low complexity" evidence="1">
    <location>
        <begin position="214"/>
        <end position="255"/>
    </location>
</feature>
<keyword evidence="4" id="KW-1185">Reference proteome</keyword>
<sequence length="302" mass="29664">MELSNTFTVGEPIDVTWPVLCDIERIAPCMPGAQLTEVDGEVFSGEVKLKVGPINARFKGTAEMVERDDDAHRAVLKAKGKDTGGKGNANATITATAEPDGDGTRVTIATDLSITGKVAQFGRGALDDISTKLLGQFVDCLETNVLAGDAAGDDGADEEDATSSPTDGSTEGGDATDGGPAGADGSTPQPAPATAGAGSPVATAPAPPPGGMPAGSAATGGEAAAGTPGASAATSSASEGSGSSAAAASSASAGPRKIDGPEAEPIDLLDATGGADAARKAAGPVAAVMAVFFVIWWWRRRG</sequence>
<dbReference type="RefSeq" id="WP_272736046.1">
    <property type="nucleotide sequence ID" value="NZ_CP116942.1"/>
</dbReference>
<feature type="region of interest" description="Disordered" evidence="1">
    <location>
        <begin position="78"/>
        <end position="101"/>
    </location>
</feature>
<dbReference type="PANTHER" id="PTHR38588:SF1">
    <property type="entry name" value="BLL0334 PROTEIN"/>
    <property type="match status" value="1"/>
</dbReference>
<feature type="region of interest" description="Disordered" evidence="1">
    <location>
        <begin position="149"/>
        <end position="267"/>
    </location>
</feature>
<dbReference type="SUPFAM" id="SSF55961">
    <property type="entry name" value="Bet v1-like"/>
    <property type="match status" value="1"/>
</dbReference>
<evidence type="ECO:0000256" key="1">
    <source>
        <dbReference type="SAM" id="MobiDB-lite"/>
    </source>
</evidence>
<feature type="compositionally biased region" description="Acidic residues" evidence="1">
    <location>
        <begin position="151"/>
        <end position="161"/>
    </location>
</feature>
<dbReference type="EMBL" id="CP116942">
    <property type="protein sequence ID" value="WCO66523.1"/>
    <property type="molecule type" value="Genomic_DNA"/>
</dbReference>
<dbReference type="InterPro" id="IPR023393">
    <property type="entry name" value="START-like_dom_sf"/>
</dbReference>
<dbReference type="InterPro" id="IPR010419">
    <property type="entry name" value="CO_DH_gsu"/>
</dbReference>
<name>A0AAE9Y8N5_9ACTN</name>
<accession>A0AAE9Y8N5</accession>
<dbReference type="Gene3D" id="3.30.530.20">
    <property type="match status" value="1"/>
</dbReference>
<dbReference type="PANTHER" id="PTHR38588">
    <property type="entry name" value="BLL0334 PROTEIN"/>
    <property type="match status" value="1"/>
</dbReference>
<reference evidence="3" key="1">
    <citation type="submission" date="2023-01" db="EMBL/GenBank/DDBJ databases">
        <title>The diversity of Class Acidimicrobiia in South China Sea sediment environments and the proposal of Iamia marina sp. nov., a novel species of the genus Iamia.</title>
        <authorList>
            <person name="He Y."/>
            <person name="Tian X."/>
        </authorList>
    </citation>
    <scope>NUCLEOTIDE SEQUENCE</scope>
    <source>
        <strain evidence="3">DSM 19957</strain>
    </source>
</reference>
<protein>
    <submittedName>
        <fullName evidence="3">SRPBCC family protein</fullName>
    </submittedName>
</protein>
<evidence type="ECO:0000313" key="4">
    <source>
        <dbReference type="Proteomes" id="UP001216390"/>
    </source>
</evidence>
<dbReference type="Proteomes" id="UP001216390">
    <property type="component" value="Chromosome"/>
</dbReference>
<feature type="transmembrane region" description="Helical" evidence="2">
    <location>
        <begin position="281"/>
        <end position="298"/>
    </location>
</feature>
<feature type="compositionally biased region" description="Low complexity" evidence="1">
    <location>
        <begin position="183"/>
        <end position="204"/>
    </location>
</feature>
<dbReference type="CDD" id="cd07823">
    <property type="entry name" value="SRPBCC_5"/>
    <property type="match status" value="1"/>
</dbReference>
<proteinExistence type="predicted"/>
<dbReference type="Pfam" id="PF06240">
    <property type="entry name" value="COXG"/>
    <property type="match status" value="1"/>
</dbReference>
<evidence type="ECO:0000256" key="2">
    <source>
        <dbReference type="SAM" id="Phobius"/>
    </source>
</evidence>
<keyword evidence="2" id="KW-1133">Transmembrane helix</keyword>
<dbReference type="AlphaFoldDB" id="A0AAE9Y8N5"/>